<organism evidence="4 5">
    <name type="scientific">Leifsonella bigeumensis</name>
    <dbReference type="NCBI Taxonomy" id="433643"/>
    <lineage>
        <taxon>Bacteria</taxon>
        <taxon>Bacillati</taxon>
        <taxon>Actinomycetota</taxon>
        <taxon>Actinomycetes</taxon>
        <taxon>Micrococcales</taxon>
        <taxon>Microbacteriaceae</taxon>
        <taxon>Leifsonella</taxon>
    </lineage>
</organism>
<accession>A0ABP7FLC4</accession>
<dbReference type="PANTHER" id="PTHR30290">
    <property type="entry name" value="PERIPLASMIC BINDING COMPONENT OF ABC TRANSPORTER"/>
    <property type="match status" value="1"/>
</dbReference>
<dbReference type="PANTHER" id="PTHR30290:SF65">
    <property type="entry name" value="MONOACYL PHOSPHATIDYLINOSITOL TETRAMANNOSIDE-BINDING PROTEIN LPQW-RELATED"/>
    <property type="match status" value="1"/>
</dbReference>
<feature type="domain" description="Solute-binding protein family 5" evidence="3">
    <location>
        <begin position="92"/>
        <end position="502"/>
    </location>
</feature>
<keyword evidence="2" id="KW-0732">Signal</keyword>
<proteinExistence type="predicted"/>
<keyword evidence="1" id="KW-0175">Coiled coil</keyword>
<evidence type="ECO:0000256" key="1">
    <source>
        <dbReference type="SAM" id="Coils"/>
    </source>
</evidence>
<dbReference type="Pfam" id="PF00496">
    <property type="entry name" value="SBP_bac_5"/>
    <property type="match status" value="1"/>
</dbReference>
<feature type="coiled-coil region" evidence="1">
    <location>
        <begin position="510"/>
        <end position="537"/>
    </location>
</feature>
<dbReference type="Proteomes" id="UP001501004">
    <property type="component" value="Unassembled WGS sequence"/>
</dbReference>
<dbReference type="PROSITE" id="PS51257">
    <property type="entry name" value="PROKAR_LIPOPROTEIN"/>
    <property type="match status" value="1"/>
</dbReference>
<gene>
    <name evidence="4" type="ORF">GCM10022239_15080</name>
</gene>
<dbReference type="CDD" id="cd08501">
    <property type="entry name" value="PBP2_Lpqw"/>
    <property type="match status" value="1"/>
</dbReference>
<evidence type="ECO:0000313" key="5">
    <source>
        <dbReference type="Proteomes" id="UP001501004"/>
    </source>
</evidence>
<dbReference type="RefSeq" id="WP_344755329.1">
    <property type="nucleotide sequence ID" value="NZ_BAABAE010000003.1"/>
</dbReference>
<dbReference type="SUPFAM" id="SSF53850">
    <property type="entry name" value="Periplasmic binding protein-like II"/>
    <property type="match status" value="1"/>
</dbReference>
<name>A0ABP7FLC4_9MICO</name>
<evidence type="ECO:0000313" key="4">
    <source>
        <dbReference type="EMBL" id="GAA3740387.1"/>
    </source>
</evidence>
<sequence>MKIRRIGAPIAVAAVAAMLITGCTTTGETPEAQTGGTITVAEVNELTAFTSSTSTSNLDMNGKFIGYTRSSFFYLDDKLNIIPDESFGTVEKTSDDPLTVKYTLAKTATWSDGTPVTADDLLLAWAIQSGFFNDSTIDADGNVTSGTTYFDYAGDTSGLGLADRPVVGDDNTSITLTYSEPYADWQLINPIDAPAHVVADHAGVSLADLSDAFLNAPRGDAAAPAEANATIKAAADFWNTGFDATSLPSDKSLYLSSAAFVLDAWVPKESITLVLNPEYKGDLKPKVDKIVVRFIGDAQAQVTALKNGEVDIINPQASADTINSLEALSDVTTLTGDQFSYDHLDLTFNTGVFANAPDIREAFLKVVPRQQILDAIVTPQNPEATLDNSQLFFPGTDGYNATVKVNGSDAFNDVDIEGAKALLNGRTPEVRVLYNTKNPNRVASFQALQVSAEQAGFKIVDAGAENWGSLLGSGTYDASIFGWISSGVGVAGVPQIFGSKGGGNYNGYANSKVDELANQLQVTLDKAEQDKIQVEIDTLLWQDFYGVPLFVAPGVMAHSNNVTGVVYYPGQAGVGWNFWEWAKK</sequence>
<comment type="caution">
    <text evidence="4">The sequence shown here is derived from an EMBL/GenBank/DDBJ whole genome shotgun (WGS) entry which is preliminary data.</text>
</comment>
<dbReference type="Gene3D" id="3.40.190.10">
    <property type="entry name" value="Periplasmic binding protein-like II"/>
    <property type="match status" value="1"/>
</dbReference>
<dbReference type="Gene3D" id="3.10.105.10">
    <property type="entry name" value="Dipeptide-binding Protein, Domain 3"/>
    <property type="match status" value="1"/>
</dbReference>
<evidence type="ECO:0000259" key="3">
    <source>
        <dbReference type="Pfam" id="PF00496"/>
    </source>
</evidence>
<dbReference type="InterPro" id="IPR039424">
    <property type="entry name" value="SBP_5"/>
</dbReference>
<keyword evidence="5" id="KW-1185">Reference proteome</keyword>
<dbReference type="InterPro" id="IPR030678">
    <property type="entry name" value="Peptide/Ni-bd"/>
</dbReference>
<dbReference type="PIRSF" id="PIRSF002741">
    <property type="entry name" value="MppA"/>
    <property type="match status" value="1"/>
</dbReference>
<evidence type="ECO:0000256" key="2">
    <source>
        <dbReference type="SAM" id="SignalP"/>
    </source>
</evidence>
<protein>
    <submittedName>
        <fullName evidence="4">ABC transporter substrate-binding protein</fullName>
    </submittedName>
</protein>
<dbReference type="InterPro" id="IPR000914">
    <property type="entry name" value="SBP_5_dom"/>
</dbReference>
<feature type="signal peptide" evidence="2">
    <location>
        <begin position="1"/>
        <end position="26"/>
    </location>
</feature>
<reference evidence="5" key="1">
    <citation type="journal article" date="2019" name="Int. J. Syst. Evol. Microbiol.">
        <title>The Global Catalogue of Microorganisms (GCM) 10K type strain sequencing project: providing services to taxonomists for standard genome sequencing and annotation.</title>
        <authorList>
            <consortium name="The Broad Institute Genomics Platform"/>
            <consortium name="The Broad Institute Genome Sequencing Center for Infectious Disease"/>
            <person name="Wu L."/>
            <person name="Ma J."/>
        </authorList>
    </citation>
    <scope>NUCLEOTIDE SEQUENCE [LARGE SCALE GENOMIC DNA]</scope>
    <source>
        <strain evidence="5">JCM 16949</strain>
    </source>
</reference>
<dbReference type="EMBL" id="BAABAE010000003">
    <property type="protein sequence ID" value="GAA3740387.1"/>
    <property type="molecule type" value="Genomic_DNA"/>
</dbReference>
<feature type="chain" id="PRO_5047397789" evidence="2">
    <location>
        <begin position="27"/>
        <end position="584"/>
    </location>
</feature>